<evidence type="ECO:0000313" key="2">
    <source>
        <dbReference type="EMBL" id="BAY58422.1"/>
    </source>
</evidence>
<gene>
    <name evidence="2" type="ORF">NIES2135_52950</name>
</gene>
<keyword evidence="1" id="KW-0472">Membrane</keyword>
<dbReference type="AlphaFoldDB" id="A0A1Z4JNU6"/>
<keyword evidence="1" id="KW-1133">Transmembrane helix</keyword>
<proteinExistence type="predicted"/>
<sequence length="75" mass="8880">MTHFYPTIQAEARFVSQLPTPVDSTAVAGSFFLVFFMFFLIASVVHRRDQREVEQLEADREFLERIWQINSNLER</sequence>
<dbReference type="EMBL" id="AP018203">
    <property type="protein sequence ID" value="BAY58422.1"/>
    <property type="molecule type" value="Genomic_DNA"/>
</dbReference>
<accession>A0A1Z4JNU6</accession>
<keyword evidence="1" id="KW-0812">Transmembrane</keyword>
<dbReference type="Proteomes" id="UP000217895">
    <property type="component" value="Chromosome"/>
</dbReference>
<protein>
    <submittedName>
        <fullName evidence="2">Uncharacterized protein</fullName>
    </submittedName>
</protein>
<reference evidence="2 3" key="1">
    <citation type="submission" date="2017-06" db="EMBL/GenBank/DDBJ databases">
        <title>Genome sequencing of cyanobaciteial culture collection at National Institute for Environmental Studies (NIES).</title>
        <authorList>
            <person name="Hirose Y."/>
            <person name="Shimura Y."/>
            <person name="Fujisawa T."/>
            <person name="Nakamura Y."/>
            <person name="Kawachi M."/>
        </authorList>
    </citation>
    <scope>NUCLEOTIDE SEQUENCE [LARGE SCALE GENOMIC DNA]</scope>
    <source>
        <strain evidence="2 3">NIES-2135</strain>
    </source>
</reference>
<keyword evidence="3" id="KW-1185">Reference proteome</keyword>
<evidence type="ECO:0000256" key="1">
    <source>
        <dbReference type="SAM" id="Phobius"/>
    </source>
</evidence>
<feature type="transmembrane region" description="Helical" evidence="1">
    <location>
        <begin position="26"/>
        <end position="45"/>
    </location>
</feature>
<name>A0A1Z4JNU6_LEPBY</name>
<organism evidence="2 3">
    <name type="scientific">Leptolyngbya boryana NIES-2135</name>
    <dbReference type="NCBI Taxonomy" id="1973484"/>
    <lineage>
        <taxon>Bacteria</taxon>
        <taxon>Bacillati</taxon>
        <taxon>Cyanobacteriota</taxon>
        <taxon>Cyanophyceae</taxon>
        <taxon>Leptolyngbyales</taxon>
        <taxon>Leptolyngbyaceae</taxon>
        <taxon>Leptolyngbya group</taxon>
        <taxon>Leptolyngbya</taxon>
    </lineage>
</organism>
<evidence type="ECO:0000313" key="3">
    <source>
        <dbReference type="Proteomes" id="UP000217895"/>
    </source>
</evidence>